<keyword evidence="3" id="KW-1003">Cell membrane</keyword>
<keyword evidence="5 7" id="KW-1133">Transmembrane helix</keyword>
<keyword evidence="7" id="KW-0997">Cell inner membrane</keyword>
<feature type="transmembrane region" description="Helical" evidence="7">
    <location>
        <begin position="99"/>
        <end position="122"/>
    </location>
</feature>
<evidence type="ECO:0000256" key="5">
    <source>
        <dbReference type="ARBA" id="ARBA00022989"/>
    </source>
</evidence>
<reference evidence="10" key="1">
    <citation type="journal article" date="2019" name="Int. J. Syst. Evol. Microbiol.">
        <title>The Global Catalogue of Microorganisms (GCM) 10K type strain sequencing project: providing services to taxonomists for standard genome sequencing and annotation.</title>
        <authorList>
            <consortium name="The Broad Institute Genomics Platform"/>
            <consortium name="The Broad Institute Genome Sequencing Center for Infectious Disease"/>
            <person name="Wu L."/>
            <person name="Ma J."/>
        </authorList>
    </citation>
    <scope>NUCLEOTIDE SEQUENCE [LARGE SCALE GENOMIC DNA]</scope>
    <source>
        <strain evidence="10">KCTC 42739</strain>
    </source>
</reference>
<comment type="similarity">
    <text evidence="7">Belongs to the TRAP transporter small permease family.</text>
</comment>
<keyword evidence="2 7" id="KW-0813">Transport</keyword>
<dbReference type="Proteomes" id="UP001595713">
    <property type="component" value="Unassembled WGS sequence"/>
</dbReference>
<evidence type="ECO:0000256" key="2">
    <source>
        <dbReference type="ARBA" id="ARBA00022448"/>
    </source>
</evidence>
<feature type="transmembrane region" description="Helical" evidence="7">
    <location>
        <begin position="142"/>
        <end position="163"/>
    </location>
</feature>
<keyword evidence="4 7" id="KW-0812">Transmembrane</keyword>
<organism evidence="9 10">
    <name type="scientific">Sphingomonas hylomeconis</name>
    <dbReference type="NCBI Taxonomy" id="1395958"/>
    <lineage>
        <taxon>Bacteria</taxon>
        <taxon>Pseudomonadati</taxon>
        <taxon>Pseudomonadota</taxon>
        <taxon>Alphaproteobacteria</taxon>
        <taxon>Sphingomonadales</taxon>
        <taxon>Sphingomonadaceae</taxon>
        <taxon>Sphingomonas</taxon>
    </lineage>
</organism>
<evidence type="ECO:0000313" key="10">
    <source>
        <dbReference type="Proteomes" id="UP001595713"/>
    </source>
</evidence>
<name>A0ABV7SVG6_9SPHN</name>
<accession>A0ABV7SVG6</accession>
<evidence type="ECO:0000256" key="7">
    <source>
        <dbReference type="RuleBase" id="RU369079"/>
    </source>
</evidence>
<feature type="transmembrane region" description="Helical" evidence="7">
    <location>
        <begin position="21"/>
        <end position="40"/>
    </location>
</feature>
<comment type="function">
    <text evidence="7">Part of the tripartite ATP-independent periplasmic (TRAP) transport system.</text>
</comment>
<evidence type="ECO:0000259" key="8">
    <source>
        <dbReference type="Pfam" id="PF04290"/>
    </source>
</evidence>
<evidence type="ECO:0000256" key="4">
    <source>
        <dbReference type="ARBA" id="ARBA00022692"/>
    </source>
</evidence>
<dbReference type="EMBL" id="JBHRXP010000007">
    <property type="protein sequence ID" value="MFC3580876.1"/>
    <property type="molecule type" value="Genomic_DNA"/>
</dbReference>
<dbReference type="InterPro" id="IPR055348">
    <property type="entry name" value="DctQ"/>
</dbReference>
<evidence type="ECO:0000256" key="6">
    <source>
        <dbReference type="ARBA" id="ARBA00023136"/>
    </source>
</evidence>
<gene>
    <name evidence="9" type="ORF">ACFONA_11940</name>
</gene>
<comment type="subcellular location">
    <subcellularLocation>
        <location evidence="7">Cell inner membrane</location>
        <topology evidence="7">Multi-pass membrane protein</topology>
    </subcellularLocation>
    <subcellularLocation>
        <location evidence="1">Cell membrane</location>
        <topology evidence="1">Multi-pass membrane protein</topology>
    </subcellularLocation>
</comment>
<dbReference type="Pfam" id="PF04290">
    <property type="entry name" value="DctQ"/>
    <property type="match status" value="1"/>
</dbReference>
<comment type="caution">
    <text evidence="9">The sequence shown here is derived from an EMBL/GenBank/DDBJ whole genome shotgun (WGS) entry which is preliminary data.</text>
</comment>
<feature type="domain" description="Tripartite ATP-independent periplasmic transporters DctQ component" evidence="8">
    <location>
        <begin position="43"/>
        <end position="163"/>
    </location>
</feature>
<evidence type="ECO:0000256" key="1">
    <source>
        <dbReference type="ARBA" id="ARBA00004651"/>
    </source>
</evidence>
<keyword evidence="6 7" id="KW-0472">Membrane</keyword>
<proteinExistence type="inferred from homology"/>
<keyword evidence="10" id="KW-1185">Reference proteome</keyword>
<evidence type="ECO:0000256" key="3">
    <source>
        <dbReference type="ARBA" id="ARBA00022475"/>
    </source>
</evidence>
<feature type="transmembrane region" description="Helical" evidence="7">
    <location>
        <begin position="60"/>
        <end position="78"/>
    </location>
</feature>
<sequence>MDNNADTGSTPAADRAPPRSAAATIAVVLGSIGLLGAMATDAIAVLGRHTGFSLLGSIEIVQTMIVLLASSAIVLATLERNHAAVHILTERLAPRRAALLARLASAVSAMIVAVLLIGALWLLSDLWNAHERSELLHIPFRVLRAIFAATLLIVSVIFAWQAVARRTQ</sequence>
<comment type="subunit">
    <text evidence="7">The complex comprises the extracytoplasmic solute receptor protein and the two transmembrane proteins.</text>
</comment>
<evidence type="ECO:0000313" key="9">
    <source>
        <dbReference type="EMBL" id="MFC3580876.1"/>
    </source>
</evidence>
<protein>
    <recommendedName>
        <fullName evidence="7">TRAP transporter small permease protein</fullName>
    </recommendedName>
</protein>